<reference evidence="1 2" key="1">
    <citation type="submission" date="2024-09" db="EMBL/GenBank/DDBJ databases">
        <title>Itraconazole resistance in Madurella fahalii resulting from another homologue of gene encoding cytochrome P450 14-alpha sterol demethylase (CYP51).</title>
        <authorList>
            <person name="Yoshioka I."/>
            <person name="Fahal A.H."/>
            <person name="Kaneko S."/>
            <person name="Yaguchi T."/>
        </authorList>
    </citation>
    <scope>NUCLEOTIDE SEQUENCE [LARGE SCALE GENOMIC DNA]</scope>
    <source>
        <strain evidence="1 2">IFM 68171</strain>
    </source>
</reference>
<sequence>MLFLALSLELAGPPSRNQAHNSPNSPAVSVTKYSFPVKLGDKDRRHDGLVGYFDMRGAQLDLDHIHTYHHNFDVPGSPLRPIRTENLLKLRPYWVSPTPRPRDLALTTWSQKFASLHHRRFREFGALFDPFTPVYAFCPILPVRGLQLPTWTWHAAMKAISAFFHAGPLLLTEDKLLTVETIVGVPPTRTVAVPLPREGGWTWIQPYSTGVDGDGRRDREGEGTKVEEIPRPGVGFNMFRTGGNAPKGFPKGPYTAIEGYLHYILLSGVVYLPTESNYPRNH</sequence>
<dbReference type="RefSeq" id="XP_070913715.1">
    <property type="nucleotide sequence ID" value="XM_071057614.1"/>
</dbReference>
<comment type="caution">
    <text evidence="1">The sequence shown here is derived from an EMBL/GenBank/DDBJ whole genome shotgun (WGS) entry which is preliminary data.</text>
</comment>
<evidence type="ECO:0000313" key="2">
    <source>
        <dbReference type="Proteomes" id="UP001628179"/>
    </source>
</evidence>
<dbReference type="Proteomes" id="UP001628179">
    <property type="component" value="Unassembled WGS sequence"/>
</dbReference>
<organism evidence="1 2">
    <name type="scientific">Madurella fahalii</name>
    <dbReference type="NCBI Taxonomy" id="1157608"/>
    <lineage>
        <taxon>Eukaryota</taxon>
        <taxon>Fungi</taxon>
        <taxon>Dikarya</taxon>
        <taxon>Ascomycota</taxon>
        <taxon>Pezizomycotina</taxon>
        <taxon>Sordariomycetes</taxon>
        <taxon>Sordariomycetidae</taxon>
        <taxon>Sordariales</taxon>
        <taxon>Sordariales incertae sedis</taxon>
        <taxon>Madurella</taxon>
    </lineage>
</organism>
<dbReference type="GeneID" id="98172937"/>
<name>A0ABQ0G2K7_9PEZI</name>
<keyword evidence="2" id="KW-1185">Reference proteome</keyword>
<evidence type="ECO:0000313" key="1">
    <source>
        <dbReference type="EMBL" id="GAB1311982.1"/>
    </source>
</evidence>
<gene>
    <name evidence="1" type="ORF">MFIFM68171_02192</name>
</gene>
<accession>A0ABQ0G2K7</accession>
<proteinExistence type="predicted"/>
<dbReference type="EMBL" id="BAAFSV010000001">
    <property type="protein sequence ID" value="GAB1311982.1"/>
    <property type="molecule type" value="Genomic_DNA"/>
</dbReference>
<protein>
    <submittedName>
        <fullName evidence="1">Uncharacterized protein</fullName>
    </submittedName>
</protein>